<dbReference type="InterPro" id="IPR031318">
    <property type="entry name" value="OPI10"/>
</dbReference>
<comment type="similarity">
    <text evidence="1">Belongs to the OPI10 family.</text>
</comment>
<evidence type="ECO:0000259" key="3">
    <source>
        <dbReference type="Pfam" id="PF21057"/>
    </source>
</evidence>
<comment type="caution">
    <text evidence="4">The sequence shown here is derived from an EMBL/GenBank/DDBJ whole genome shotgun (WGS) entry which is preliminary data.</text>
</comment>
<protein>
    <submittedName>
        <fullName evidence="4">Inositol metabolism protein Opi10</fullName>
    </submittedName>
</protein>
<sequence length="181" mass="20155">MFGCIVAGRLVQTNLQQVDVNKYVFELTDAHNINHVIVFLLGTIPFEPGFAATVHFLWPNKNWQMLGVLSNDKPSAVFRLQPGANNQPVPGVTATLGISIEPINLVEQQYQAHLQTASNNKTVPSPIVIAERILNQVYNFVTSYVSGGSNDMIPLKAFENWYQTTQRKVKADPSFLLKNSE</sequence>
<dbReference type="GO" id="GO:0061608">
    <property type="term" value="F:nuclear import signal receptor activity"/>
    <property type="evidence" value="ECO:0007669"/>
    <property type="project" value="TreeGrafter"/>
</dbReference>
<dbReference type="FunCoup" id="A0A1Y1XUV6">
    <property type="interactions" value="555"/>
</dbReference>
<dbReference type="GO" id="GO:0006606">
    <property type="term" value="P:protein import into nucleus"/>
    <property type="evidence" value="ECO:0007669"/>
    <property type="project" value="TreeGrafter"/>
</dbReference>
<dbReference type="AlphaFoldDB" id="A0A1Y1XUV6"/>
<reference evidence="4 5" key="1">
    <citation type="submission" date="2016-07" db="EMBL/GenBank/DDBJ databases">
        <title>Pervasive Adenine N6-methylation of Active Genes in Fungi.</title>
        <authorList>
            <consortium name="DOE Joint Genome Institute"/>
            <person name="Mondo S.J."/>
            <person name="Dannebaum R.O."/>
            <person name="Kuo R.C."/>
            <person name="Labutti K."/>
            <person name="Haridas S."/>
            <person name="Kuo A."/>
            <person name="Salamov A."/>
            <person name="Ahrendt S.R."/>
            <person name="Lipzen A."/>
            <person name="Sullivan W."/>
            <person name="Andreopoulos W.B."/>
            <person name="Clum A."/>
            <person name="Lindquist E."/>
            <person name="Daum C."/>
            <person name="Ramamoorthy G.K."/>
            <person name="Gryganskyi A."/>
            <person name="Culley D."/>
            <person name="Magnuson J.K."/>
            <person name="James T.Y."/>
            <person name="O'Malley M.A."/>
            <person name="Stajich J.E."/>
            <person name="Spatafora J.W."/>
            <person name="Visel A."/>
            <person name="Grigoriev I.V."/>
        </authorList>
    </citation>
    <scope>NUCLEOTIDE SEQUENCE [LARGE SCALE GENOMIC DNA]</scope>
    <source>
        <strain evidence="4 5">CBS 931.73</strain>
    </source>
</reference>
<dbReference type="OrthoDB" id="10248398at2759"/>
<evidence type="ECO:0000313" key="5">
    <source>
        <dbReference type="Proteomes" id="UP000193498"/>
    </source>
</evidence>
<keyword evidence="5" id="KW-1185">Reference proteome</keyword>
<proteinExistence type="inferred from homology"/>
<evidence type="ECO:0000313" key="4">
    <source>
        <dbReference type="EMBL" id="ORX89465.1"/>
    </source>
</evidence>
<dbReference type="GO" id="GO:0005634">
    <property type="term" value="C:nucleus"/>
    <property type="evidence" value="ECO:0007669"/>
    <property type="project" value="TreeGrafter"/>
</dbReference>
<dbReference type="EMBL" id="MCFE01000442">
    <property type="protein sequence ID" value="ORX89465.1"/>
    <property type="molecule type" value="Genomic_DNA"/>
</dbReference>
<dbReference type="STRING" id="1314790.A0A1Y1XUV6"/>
<dbReference type="Pfam" id="PF05603">
    <property type="entry name" value="Hikeshi-like_N"/>
    <property type="match status" value="1"/>
</dbReference>
<dbReference type="Pfam" id="PF21057">
    <property type="entry name" value="Hikeshi-like_C"/>
    <property type="match status" value="1"/>
</dbReference>
<dbReference type="PANTHER" id="PTHR12925:SF0">
    <property type="entry name" value="PROTEIN HIKESHI"/>
    <property type="match status" value="1"/>
</dbReference>
<dbReference type="PANTHER" id="PTHR12925">
    <property type="entry name" value="HIKESHI FAMILY MEMBER"/>
    <property type="match status" value="1"/>
</dbReference>
<gene>
    <name evidence="4" type="ORF">K493DRAFT_358077</name>
</gene>
<dbReference type="InterPro" id="IPR008493">
    <property type="entry name" value="Hikeshi-like_N"/>
</dbReference>
<dbReference type="InterPro" id="IPR048364">
    <property type="entry name" value="Hikeshi-like_C"/>
</dbReference>
<feature type="domain" description="Hikeshi-like N-terminal" evidence="2">
    <location>
        <begin position="5"/>
        <end position="113"/>
    </location>
</feature>
<evidence type="ECO:0000259" key="2">
    <source>
        <dbReference type="Pfam" id="PF05603"/>
    </source>
</evidence>
<name>A0A1Y1XUV6_9FUNG</name>
<dbReference type="GO" id="GO:0005829">
    <property type="term" value="C:cytosol"/>
    <property type="evidence" value="ECO:0007669"/>
    <property type="project" value="TreeGrafter"/>
</dbReference>
<organism evidence="4 5">
    <name type="scientific">Basidiobolus meristosporus CBS 931.73</name>
    <dbReference type="NCBI Taxonomy" id="1314790"/>
    <lineage>
        <taxon>Eukaryota</taxon>
        <taxon>Fungi</taxon>
        <taxon>Fungi incertae sedis</taxon>
        <taxon>Zoopagomycota</taxon>
        <taxon>Entomophthoromycotina</taxon>
        <taxon>Basidiobolomycetes</taxon>
        <taxon>Basidiobolales</taxon>
        <taxon>Basidiobolaceae</taxon>
        <taxon>Basidiobolus</taxon>
    </lineage>
</organism>
<accession>A0A1Y1XUV6</accession>
<feature type="domain" description="Hikeshi-like C-terminal" evidence="3">
    <location>
        <begin position="127"/>
        <end position="176"/>
    </location>
</feature>
<dbReference type="Proteomes" id="UP000193498">
    <property type="component" value="Unassembled WGS sequence"/>
</dbReference>
<evidence type="ECO:0000256" key="1">
    <source>
        <dbReference type="ARBA" id="ARBA00006623"/>
    </source>
</evidence>
<dbReference type="InParanoid" id="A0A1Y1XUV6"/>